<feature type="region of interest" description="Disordered" evidence="1">
    <location>
        <begin position="1"/>
        <end position="76"/>
    </location>
</feature>
<feature type="compositionally biased region" description="Low complexity" evidence="1">
    <location>
        <begin position="13"/>
        <end position="34"/>
    </location>
</feature>
<feature type="transmembrane region" description="Helical" evidence="2">
    <location>
        <begin position="178"/>
        <end position="203"/>
    </location>
</feature>
<keyword evidence="2" id="KW-0812">Transmembrane</keyword>
<dbReference type="Proteomes" id="UP000033566">
    <property type="component" value="Chromosome"/>
</dbReference>
<dbReference type="HOGENOM" id="CLU_051991_0_0_11"/>
<keyword evidence="4" id="KW-1185">Reference proteome</keyword>
<evidence type="ECO:0000313" key="3">
    <source>
        <dbReference type="EMBL" id="AKE39338.1"/>
    </source>
</evidence>
<proteinExistence type="predicted"/>
<evidence type="ECO:0000313" key="4">
    <source>
        <dbReference type="Proteomes" id="UP000033566"/>
    </source>
</evidence>
<dbReference type="EMBL" id="CP011311">
    <property type="protein sequence ID" value="AKE39338.1"/>
    <property type="molecule type" value="Genomic_DNA"/>
</dbReference>
<name>A0A0F6QYN5_9CORY</name>
<dbReference type="KEGG" id="ccj:UL81_06910"/>
<organism evidence="3 4">
    <name type="scientific">Corynebacterium camporealensis</name>
    <dbReference type="NCBI Taxonomy" id="161896"/>
    <lineage>
        <taxon>Bacteria</taxon>
        <taxon>Bacillati</taxon>
        <taxon>Actinomycetota</taxon>
        <taxon>Actinomycetes</taxon>
        <taxon>Mycobacteriales</taxon>
        <taxon>Corynebacteriaceae</taxon>
        <taxon>Corynebacterium</taxon>
    </lineage>
</organism>
<keyword evidence="2" id="KW-1133">Transmembrane helix</keyword>
<protein>
    <submittedName>
        <fullName evidence="3">Uncharacterized protein</fullName>
    </submittedName>
</protein>
<feature type="compositionally biased region" description="Gly residues" evidence="1">
    <location>
        <begin position="47"/>
        <end position="58"/>
    </location>
</feature>
<evidence type="ECO:0000256" key="1">
    <source>
        <dbReference type="SAM" id="MobiDB-lite"/>
    </source>
</evidence>
<dbReference type="AlphaFoldDB" id="A0A0F6QYN5"/>
<sequence>MTNPFDDSNRDANNGQGPNDNGQGSNNSGSENNPYQPTNHPEDRPGYGQGQNQGGGLPSYGDYSSQQNQGGFGDNGYGQGGYGQVGYGQGGYGAAGYQEGAPGYGGYAGYDQQPPAYQPTKPSAIDALKWGFKATFSNAKLWILGALAFFAVSFGVAMLMGVPAAIQENNGQAGAAVSVLNILSMIVSMVLALLVMRLALFQVDDPRTGWNYLGKNIPWLPTIGVEIVISIIGAAVVMVPMMGILAATVGMGAGGAEPTEEDVFAAVGTVFGILFVMMLIMFFIQPLIMFMSWAAIDGKGFTGAFKVGFNIGKNNYGQLLVFLLLNFVCGIGILITLGLGAIVIGPALMLGQAHLYRQCTGGPVPAA</sequence>
<dbReference type="RefSeq" id="WP_035104913.1">
    <property type="nucleotide sequence ID" value="NZ_CP011311.1"/>
</dbReference>
<feature type="transmembrane region" description="Helical" evidence="2">
    <location>
        <begin position="141"/>
        <end position="166"/>
    </location>
</feature>
<accession>A0A0F6QYN5</accession>
<dbReference type="PATRIC" id="fig|161896.4.peg.1350"/>
<evidence type="ECO:0000256" key="2">
    <source>
        <dbReference type="SAM" id="Phobius"/>
    </source>
</evidence>
<dbReference type="OrthoDB" id="4423941at2"/>
<feature type="transmembrane region" description="Helical" evidence="2">
    <location>
        <begin position="263"/>
        <end position="296"/>
    </location>
</feature>
<gene>
    <name evidence="3" type="ORF">UL81_06910</name>
</gene>
<keyword evidence="2" id="KW-0472">Membrane</keyword>
<reference evidence="3 4" key="1">
    <citation type="journal article" date="2015" name="Genome Announc.">
        <title>Complete Genome Sequence of Corynebacterium camporealensis DSM 44610, Isolated from the Milk of a Manchega Sheep with Subclinical Mastitis.</title>
        <authorList>
            <person name="Ruckert C."/>
            <person name="Albersmeier A."/>
            <person name="Winkler A."/>
            <person name="Tauch A."/>
        </authorList>
    </citation>
    <scope>NUCLEOTIDE SEQUENCE [LARGE SCALE GENOMIC DNA]</scope>
    <source>
        <strain evidence="3 4">DSM 44610</strain>
    </source>
</reference>
<feature type="transmembrane region" description="Helical" evidence="2">
    <location>
        <begin position="316"/>
        <end position="348"/>
    </location>
</feature>
<feature type="transmembrane region" description="Helical" evidence="2">
    <location>
        <begin position="223"/>
        <end position="251"/>
    </location>
</feature>